<proteinExistence type="predicted"/>
<evidence type="ECO:0000313" key="1">
    <source>
        <dbReference type="EMBL" id="OGK31136.1"/>
    </source>
</evidence>
<gene>
    <name evidence="1" type="ORF">A3F29_01980</name>
</gene>
<evidence type="ECO:0000313" key="2">
    <source>
        <dbReference type="Proteomes" id="UP000177199"/>
    </source>
</evidence>
<protein>
    <submittedName>
        <fullName evidence="1">Uncharacterized protein</fullName>
    </submittedName>
</protein>
<organism evidence="1 2">
    <name type="scientific">Candidatus Roizmanbacteria bacterium RIFCSPHIGHO2_12_FULL_33_9</name>
    <dbReference type="NCBI Taxonomy" id="1802045"/>
    <lineage>
        <taxon>Bacteria</taxon>
        <taxon>Candidatus Roizmaniibacteriota</taxon>
    </lineage>
</organism>
<reference evidence="1 2" key="1">
    <citation type="journal article" date="2016" name="Nat. Commun.">
        <title>Thousands of microbial genomes shed light on interconnected biogeochemical processes in an aquifer system.</title>
        <authorList>
            <person name="Anantharaman K."/>
            <person name="Brown C.T."/>
            <person name="Hug L.A."/>
            <person name="Sharon I."/>
            <person name="Castelle C.J."/>
            <person name="Probst A.J."/>
            <person name="Thomas B.C."/>
            <person name="Singh A."/>
            <person name="Wilkins M.J."/>
            <person name="Karaoz U."/>
            <person name="Brodie E.L."/>
            <person name="Williams K.H."/>
            <person name="Hubbard S.S."/>
            <person name="Banfield J.F."/>
        </authorList>
    </citation>
    <scope>NUCLEOTIDE SEQUENCE [LARGE SCALE GENOMIC DNA]</scope>
</reference>
<name>A0A1F7HJH9_9BACT</name>
<accession>A0A1F7HJH9</accession>
<dbReference type="EMBL" id="MFZV01000019">
    <property type="protein sequence ID" value="OGK31136.1"/>
    <property type="molecule type" value="Genomic_DNA"/>
</dbReference>
<sequence>MVDSQDSVERSLRFEAAKHLRGTENIRKALLWIRHNPEGFKQRIKEFDLICDDMSLLMAVTQDKERFGNVISLKEMLADNQLLKLNELTKGDKTTNNIPLSTIEDTFMEIDRLTKTGEWQFPNTITNNPNQLVTALLVEGYGLLLEKHFGKKGVGRSFVLSFEEVLWSKHKHSEMLKDVLPWMKEEAKDFSPVVAQEINQPQGS</sequence>
<dbReference type="Proteomes" id="UP000177199">
    <property type="component" value="Unassembled WGS sequence"/>
</dbReference>
<comment type="caution">
    <text evidence="1">The sequence shown here is derived from an EMBL/GenBank/DDBJ whole genome shotgun (WGS) entry which is preliminary data.</text>
</comment>
<dbReference type="AlphaFoldDB" id="A0A1F7HJH9"/>